<comment type="caution">
    <text evidence="13">The sequence shown here is derived from an EMBL/GenBank/DDBJ whole genome shotgun (WGS) entry which is preliminary data.</text>
</comment>
<sequence>MNGLTEYAIVSGNQGEAFHIDAQSGVVTANAVLDYELTSSYSLIVQATDKGMPRLSGTSVIKIQVTDINDNAPAFLSSEAVEIAENSLPGAVVTQISVHDVDLNPAFIFNFAKDSNPGTKFAIDRNTGAVVLMKTLDFEEVTEYELFVQISDTVHETEGTLTVRVADVNDNPPVFSQDSYQVTVPESVPLGYSVLTVAATDLESNENISYRILSSSKEFSIDPMNGTIFTINPILLLDKKSTIQFLVEASDGGTPDLRALTLVEVEIQDMNNYAPEFAVEYYNLSLREDAQIGGTLVTFSTIDHDWTRENTHVDYSIISGNSQNNFHVETSFIHSEYPYKQVGYLVLLQSLDREAAASHKLVILASDHGFPPLSSTATVAIEVLDVNDNPPKFNSLKYHAHVRESTPLGSHITVVSANDHDVGLHAEITYHIVSGNEKGHFHLEEKTGVLYLIKPLDYEETTKFTVTVQASDEEKKHFSFALVFINVQDDNDHAPQFMFSSSNCVVPENVPVLSTVCSINALDFDAGPYGELTYSVLSPCLVTQGRPLDHNPFLIDPLTGDIHTQQVLDYENDNKYCLTVQAKDKGDSTATLTVWLDIEGIDEFEPVFTQDEYFFNLPEKNKVRQLI</sequence>
<keyword evidence="10" id="KW-0325">Glycoprotein</keyword>
<feature type="domain" description="Cadherin" evidence="12">
    <location>
        <begin position="7"/>
        <end position="75"/>
    </location>
</feature>
<evidence type="ECO:0000256" key="6">
    <source>
        <dbReference type="ARBA" id="ARBA00022837"/>
    </source>
</evidence>
<dbReference type="FunFam" id="2.60.40.60:FF:000092">
    <property type="entry name" value="Protocadherin 8"/>
    <property type="match status" value="1"/>
</dbReference>
<evidence type="ECO:0000256" key="11">
    <source>
        <dbReference type="PROSITE-ProRule" id="PRU00043"/>
    </source>
</evidence>
<evidence type="ECO:0000313" key="13">
    <source>
        <dbReference type="EMBL" id="VCW49929.1"/>
    </source>
</evidence>
<dbReference type="Proteomes" id="UP000269945">
    <property type="component" value="Unassembled WGS sequence"/>
</dbReference>
<organism evidence="13 14">
    <name type="scientific">Gulo gulo</name>
    <name type="common">Wolverine</name>
    <name type="synonym">Gluton</name>
    <dbReference type="NCBI Taxonomy" id="48420"/>
    <lineage>
        <taxon>Eukaryota</taxon>
        <taxon>Metazoa</taxon>
        <taxon>Chordata</taxon>
        <taxon>Craniata</taxon>
        <taxon>Vertebrata</taxon>
        <taxon>Euteleostomi</taxon>
        <taxon>Mammalia</taxon>
        <taxon>Eutheria</taxon>
        <taxon>Laurasiatheria</taxon>
        <taxon>Carnivora</taxon>
        <taxon>Caniformia</taxon>
        <taxon>Musteloidea</taxon>
        <taxon>Mustelidae</taxon>
        <taxon>Guloninae</taxon>
        <taxon>Gulo</taxon>
    </lineage>
</organism>
<gene>
    <name evidence="13" type="ORF">BN2614_LOCUS1</name>
</gene>
<dbReference type="InterPro" id="IPR020894">
    <property type="entry name" value="Cadherin_CS"/>
</dbReference>
<dbReference type="FunFam" id="2.60.40.60:FF:000140">
    <property type="entry name" value="Dachsous cadherin-related 1"/>
    <property type="match status" value="1"/>
</dbReference>
<evidence type="ECO:0000313" key="14">
    <source>
        <dbReference type="Proteomes" id="UP000269945"/>
    </source>
</evidence>
<dbReference type="SUPFAM" id="SSF49313">
    <property type="entry name" value="Cadherin-like"/>
    <property type="match status" value="6"/>
</dbReference>
<feature type="domain" description="Cadherin" evidence="12">
    <location>
        <begin position="506"/>
        <end position="608"/>
    </location>
</feature>
<keyword evidence="2" id="KW-1003">Cell membrane</keyword>
<protein>
    <recommendedName>
        <fullName evidence="12">Cadherin domain-containing protein</fullName>
    </recommendedName>
</protein>
<comment type="subcellular location">
    <subcellularLocation>
        <location evidence="1">Cell membrane</location>
        <topology evidence="1">Single-pass type I membrane protein</topology>
    </subcellularLocation>
</comment>
<keyword evidence="3" id="KW-0812">Transmembrane</keyword>
<dbReference type="GO" id="GO:0007156">
    <property type="term" value="P:homophilic cell adhesion via plasma membrane adhesion molecules"/>
    <property type="evidence" value="ECO:0007669"/>
    <property type="project" value="InterPro"/>
</dbReference>
<feature type="domain" description="Cadherin" evidence="12">
    <location>
        <begin position="278"/>
        <end position="393"/>
    </location>
</feature>
<dbReference type="GO" id="GO:0005509">
    <property type="term" value="F:calcium ion binding"/>
    <property type="evidence" value="ECO:0007669"/>
    <property type="project" value="UniProtKB-UniRule"/>
</dbReference>
<dbReference type="Pfam" id="PF00028">
    <property type="entry name" value="Cadherin"/>
    <property type="match status" value="6"/>
</dbReference>
<keyword evidence="7" id="KW-0130">Cell adhesion</keyword>
<dbReference type="FunFam" id="2.60.40.60:FF:000278">
    <property type="entry name" value="LOW QUALITY PROTEIN: protocadherin-23"/>
    <property type="match status" value="2"/>
</dbReference>
<dbReference type="PANTHER" id="PTHR24027">
    <property type="entry name" value="CADHERIN-23"/>
    <property type="match status" value="1"/>
</dbReference>
<dbReference type="InterPro" id="IPR039808">
    <property type="entry name" value="Cadherin"/>
</dbReference>
<dbReference type="GO" id="GO:0016477">
    <property type="term" value="P:cell migration"/>
    <property type="evidence" value="ECO:0007669"/>
    <property type="project" value="TreeGrafter"/>
</dbReference>
<keyword evidence="9" id="KW-0472">Membrane</keyword>
<feature type="domain" description="Cadherin" evidence="12">
    <location>
        <begin position="75"/>
        <end position="175"/>
    </location>
</feature>
<evidence type="ECO:0000256" key="3">
    <source>
        <dbReference type="ARBA" id="ARBA00022692"/>
    </source>
</evidence>
<dbReference type="AlphaFoldDB" id="A0A9X9LCL5"/>
<dbReference type="GO" id="GO:0008013">
    <property type="term" value="F:beta-catenin binding"/>
    <property type="evidence" value="ECO:0007669"/>
    <property type="project" value="TreeGrafter"/>
</dbReference>
<feature type="domain" description="Cadherin" evidence="12">
    <location>
        <begin position="394"/>
        <end position="497"/>
    </location>
</feature>
<evidence type="ECO:0000256" key="1">
    <source>
        <dbReference type="ARBA" id="ARBA00004251"/>
    </source>
</evidence>
<evidence type="ECO:0000256" key="4">
    <source>
        <dbReference type="ARBA" id="ARBA00022729"/>
    </source>
</evidence>
<evidence type="ECO:0000256" key="7">
    <source>
        <dbReference type="ARBA" id="ARBA00022889"/>
    </source>
</evidence>
<dbReference type="PRINTS" id="PR00205">
    <property type="entry name" value="CADHERIN"/>
</dbReference>
<keyword evidence="8" id="KW-1133">Transmembrane helix</keyword>
<dbReference type="GO" id="GO:0016342">
    <property type="term" value="C:catenin complex"/>
    <property type="evidence" value="ECO:0007669"/>
    <property type="project" value="TreeGrafter"/>
</dbReference>
<evidence type="ECO:0000259" key="12">
    <source>
        <dbReference type="PROSITE" id="PS50268"/>
    </source>
</evidence>
<dbReference type="InterPro" id="IPR002126">
    <property type="entry name" value="Cadherin-like_dom"/>
</dbReference>
<feature type="non-terminal residue" evidence="13">
    <location>
        <position position="627"/>
    </location>
</feature>
<dbReference type="SMART" id="SM00112">
    <property type="entry name" value="CA"/>
    <property type="match status" value="6"/>
</dbReference>
<dbReference type="EMBL" id="CYRY02000430">
    <property type="protein sequence ID" value="VCW49929.1"/>
    <property type="molecule type" value="Genomic_DNA"/>
</dbReference>
<dbReference type="GO" id="GO:0031175">
    <property type="term" value="P:neuron projection development"/>
    <property type="evidence" value="ECO:0007669"/>
    <property type="project" value="TreeGrafter"/>
</dbReference>
<evidence type="ECO:0000256" key="9">
    <source>
        <dbReference type="ARBA" id="ARBA00023136"/>
    </source>
</evidence>
<feature type="domain" description="Cadherin" evidence="12">
    <location>
        <begin position="176"/>
        <end position="277"/>
    </location>
</feature>
<evidence type="ECO:0000256" key="5">
    <source>
        <dbReference type="ARBA" id="ARBA00022737"/>
    </source>
</evidence>
<evidence type="ECO:0000256" key="2">
    <source>
        <dbReference type="ARBA" id="ARBA00022475"/>
    </source>
</evidence>
<dbReference type="GO" id="GO:0045296">
    <property type="term" value="F:cadherin binding"/>
    <property type="evidence" value="ECO:0007669"/>
    <property type="project" value="TreeGrafter"/>
</dbReference>
<dbReference type="FunFam" id="2.60.40.60:FF:000035">
    <property type="entry name" value="Protocadherin Fat 3"/>
    <property type="match status" value="1"/>
</dbReference>
<dbReference type="Gene3D" id="2.60.40.60">
    <property type="entry name" value="Cadherins"/>
    <property type="match status" value="6"/>
</dbReference>
<dbReference type="PROSITE" id="PS50268">
    <property type="entry name" value="CADHERIN_2"/>
    <property type="match status" value="6"/>
</dbReference>
<reference evidence="13 14" key="1">
    <citation type="submission" date="2018-10" db="EMBL/GenBank/DDBJ databases">
        <authorList>
            <person name="Ekblom R."/>
            <person name="Jareborg N."/>
        </authorList>
    </citation>
    <scope>NUCLEOTIDE SEQUENCE [LARGE SCALE GENOMIC DNA]</scope>
    <source>
        <tissue evidence="13">Muscle</tissue>
    </source>
</reference>
<dbReference type="FunFam" id="2.60.40.60:FF:000158">
    <property type="entry name" value="Dachsous cadherin-related 1"/>
    <property type="match status" value="1"/>
</dbReference>
<dbReference type="PROSITE" id="PS00232">
    <property type="entry name" value="CADHERIN_1"/>
    <property type="match status" value="4"/>
</dbReference>
<dbReference type="InterPro" id="IPR015919">
    <property type="entry name" value="Cadherin-like_sf"/>
</dbReference>
<keyword evidence="5" id="KW-0677">Repeat</keyword>
<keyword evidence="4" id="KW-0732">Signal</keyword>
<keyword evidence="14" id="KW-1185">Reference proteome</keyword>
<evidence type="ECO:0000256" key="8">
    <source>
        <dbReference type="ARBA" id="ARBA00022989"/>
    </source>
</evidence>
<proteinExistence type="predicted"/>
<accession>A0A9X9LCL5</accession>
<dbReference type="CDD" id="cd11304">
    <property type="entry name" value="Cadherin_repeat"/>
    <property type="match status" value="6"/>
</dbReference>
<keyword evidence="6 11" id="KW-0106">Calcium</keyword>
<name>A0A9X9LCL5_GULGU</name>
<evidence type="ECO:0000256" key="10">
    <source>
        <dbReference type="ARBA" id="ARBA00023180"/>
    </source>
</evidence>
<dbReference type="PANTHER" id="PTHR24027:SF416">
    <property type="entry name" value="CADHERIN DOMAIN-CONTAINING PROTEIN"/>
    <property type="match status" value="1"/>
</dbReference>